<evidence type="ECO:0000313" key="2">
    <source>
        <dbReference type="Proteomes" id="UP000826212"/>
    </source>
</evidence>
<sequence length="255" mass="28710">MTTPTTIHTPYAPITSGTVRAIPENVEETRTITFIASSETKDRHGTILPLEGWELDSFNANPIIGYQHNVYGASMCTDPDPDDVIGKGHAYIDETERLLLVDITFEKAELNLKAEKIFRKVLAGTLNAVSVGFLPTEEGNWGADDQAAGERDATYFYGKRELLEVSVVNIPSNKEALKRQLRNNTSQALMYIWKALGSNYRISEIEQLRVTNILDLLEGKEIVPEEDTKELLRSKEREVESLQRELTYYKTLANS</sequence>
<keyword evidence="1" id="KW-0378">Hydrolase</keyword>
<dbReference type="Proteomes" id="UP000826212">
    <property type="component" value="Chromosome"/>
</dbReference>
<organism evidence="1 2">
    <name type="scientific">Halosquirtibacter laminarini</name>
    <dbReference type="NCBI Taxonomy" id="3374600"/>
    <lineage>
        <taxon>Bacteria</taxon>
        <taxon>Pseudomonadati</taxon>
        <taxon>Bacteroidota</taxon>
        <taxon>Bacteroidia</taxon>
        <taxon>Marinilabiliales</taxon>
        <taxon>Prolixibacteraceae</taxon>
        <taxon>Halosquirtibacter</taxon>
    </lineage>
</organism>
<keyword evidence="1" id="KW-0645">Protease</keyword>
<gene>
    <name evidence="1" type="ORF">K4L44_05870</name>
</gene>
<dbReference type="EMBL" id="CP081303">
    <property type="protein sequence ID" value="QZE15359.1"/>
    <property type="molecule type" value="Genomic_DNA"/>
</dbReference>
<evidence type="ECO:0000313" key="1">
    <source>
        <dbReference type="EMBL" id="QZE15359.1"/>
    </source>
</evidence>
<keyword evidence="2" id="KW-1185">Reference proteome</keyword>
<reference evidence="1" key="1">
    <citation type="submission" date="2021-08" db="EMBL/GenBank/DDBJ databases">
        <title>Novel anaerobic bacterium isolated from sea squirt in East Sea, Republic of Korea.</title>
        <authorList>
            <person name="Nguyen T.H."/>
            <person name="Li Z."/>
            <person name="Lee Y.-J."/>
            <person name="Ko J."/>
            <person name="Kim S.-G."/>
        </authorList>
    </citation>
    <scope>NUCLEOTIDE SEQUENCE</scope>
    <source>
        <strain evidence="1">KCTC 25031</strain>
    </source>
</reference>
<protein>
    <submittedName>
        <fullName evidence="1">HK97 family phage prohead protease</fullName>
    </submittedName>
</protein>
<proteinExistence type="predicted"/>
<name>A0AC61NI23_9BACT</name>
<accession>A0AC61NI23</accession>